<reference evidence="1" key="2">
    <citation type="journal article" date="2022" name="Nat. Biotechnol.">
        <title>Carbon-negative production of acetone and isopropanol by gas fermentation at industrial pilot scale.</title>
        <authorList>
            <person name="Liew F.E."/>
            <person name="Nogle R."/>
            <person name="Abdalla T."/>
            <person name="Rasor B.J."/>
            <person name="Canter C."/>
            <person name="Jensen R.O."/>
            <person name="Wang L."/>
            <person name="Strutz J."/>
            <person name="Chirania P."/>
            <person name="De Tissera S."/>
            <person name="Mueller A.P."/>
            <person name="Ruan Z."/>
            <person name="Gao A."/>
            <person name="Tran L."/>
            <person name="Engle N.L."/>
            <person name="Bromley J.C."/>
            <person name="Daniell J."/>
            <person name="Conrado R."/>
            <person name="Tschaplinski T.J."/>
            <person name="Giannone R.J."/>
            <person name="Hettich R.L."/>
            <person name="Karim A.S."/>
            <person name="Simpson S.D."/>
            <person name="Brown S.D."/>
            <person name="Leang C."/>
            <person name="Jewett M.C."/>
            <person name="Kopke M."/>
        </authorList>
    </citation>
    <scope>NUCLEOTIDE SEQUENCE</scope>
    <source>
        <strain evidence="1">DJ015</strain>
    </source>
</reference>
<evidence type="ECO:0000313" key="2">
    <source>
        <dbReference type="Proteomes" id="UP001194098"/>
    </source>
</evidence>
<organism evidence="1 2">
    <name type="scientific">Clostridium beijerinckii</name>
    <name type="common">Clostridium MP</name>
    <dbReference type="NCBI Taxonomy" id="1520"/>
    <lineage>
        <taxon>Bacteria</taxon>
        <taxon>Bacillati</taxon>
        <taxon>Bacillota</taxon>
        <taxon>Clostridia</taxon>
        <taxon>Eubacteriales</taxon>
        <taxon>Clostridiaceae</taxon>
        <taxon>Clostridium</taxon>
    </lineage>
</organism>
<sequence length="250" mass="28693">MSEEGKKTNIDGLLIGDINIQSDFDVMNNELINNNNQDIVKPLLNCARALIENRAELIKFLLPYYLCRKESKEQSEDIPEEITEKILKEYAEDLYEEFMQIDRFEKGITLKDVADILQIESGGRAMSCKCAKFDEDECRYYCDVSGSQCMYMSPNSERCAKEYGEGPGPDADSKEVELELEDFHEVKVEEDKEDVNQYDKPKVVENYYRASSALMEIGTTKNIPEELRQLSINASAATMKIINYINSHKE</sequence>
<comment type="caution">
    <text evidence="1">The sequence shown here is derived from an EMBL/GenBank/DDBJ whole genome shotgun (WGS) entry which is preliminary data.</text>
</comment>
<dbReference type="RefSeq" id="WP_171779451.1">
    <property type="nucleotide sequence ID" value="NZ_JABAGV010000027.1"/>
</dbReference>
<dbReference type="AlphaFoldDB" id="A0AAW3W961"/>
<dbReference type="Proteomes" id="UP001194098">
    <property type="component" value="Unassembled WGS sequence"/>
</dbReference>
<reference evidence="1" key="1">
    <citation type="submission" date="2020-04" db="EMBL/GenBank/DDBJ databases">
        <authorList>
            <person name="Brown S."/>
        </authorList>
    </citation>
    <scope>NUCLEOTIDE SEQUENCE</scope>
    <source>
        <strain evidence="1">DJ015</strain>
    </source>
</reference>
<accession>A0AAW3W961</accession>
<dbReference type="EMBL" id="JABAGV010000027">
    <property type="protein sequence ID" value="MBC2475436.1"/>
    <property type="molecule type" value="Genomic_DNA"/>
</dbReference>
<gene>
    <name evidence="1" type="ORF">HGI39_12070</name>
</gene>
<name>A0AAW3W961_CLOBE</name>
<evidence type="ECO:0000313" key="1">
    <source>
        <dbReference type="EMBL" id="MBC2475436.1"/>
    </source>
</evidence>
<proteinExistence type="predicted"/>
<protein>
    <submittedName>
        <fullName evidence="1">Uncharacterized protein</fullName>
    </submittedName>
</protein>